<dbReference type="KEGG" id="pwo:UX70_C0001G0170"/>
<name>A0A0G4ARI7_9BACT</name>
<evidence type="ECO:0000313" key="1">
    <source>
        <dbReference type="EMBL" id="AKM77905.1"/>
    </source>
</evidence>
<reference evidence="1 2" key="1">
    <citation type="journal article" date="2015" name="Nature">
        <title>rRNA introns, odd ribosomes, and small enigmatic genomes across a large radiation of phyla.</title>
        <authorList>
            <person name="Brown C.T."/>
            <person name="Hug L.A."/>
            <person name="Thomas B.C."/>
            <person name="Sharon I."/>
            <person name="Castelle C.J."/>
            <person name="Singh A."/>
            <person name="Wilkins M.J."/>
            <person name="Williams K.H."/>
            <person name="Banfield J.F."/>
        </authorList>
    </citation>
    <scope>NUCLEOTIDE SEQUENCE [LARGE SCALE GENOMIC DNA]</scope>
</reference>
<gene>
    <name evidence="1" type="ORF">UX70_C0001G0170</name>
</gene>
<accession>A0A0G4ARI7</accession>
<dbReference type="EMBL" id="CP011209">
    <property type="protein sequence ID" value="AKM77905.1"/>
    <property type="molecule type" value="Genomic_DNA"/>
</dbReference>
<dbReference type="AlphaFoldDB" id="A0A0G4ARI7"/>
<dbReference type="Proteomes" id="UP000035656">
    <property type="component" value="Chromosome"/>
</dbReference>
<evidence type="ECO:0000313" key="2">
    <source>
        <dbReference type="Proteomes" id="UP000035656"/>
    </source>
</evidence>
<protein>
    <submittedName>
        <fullName evidence="1">Uncharacterized protein</fullName>
    </submittedName>
</protein>
<proteinExistence type="predicted"/>
<sequence>MSVAQDKKAVHLICAKCGDAITAGGAECRETSKEELFIQSKYPHYESDKRRDEAVLLLQEGGIEAWPLGCEAPGTPKPHFFVLWEIREAWKARIRSGLVPGVIWHSAECLSQKRFCLCDACAVTTMHRCPLCAAQLTPITQ</sequence>
<organism evidence="1 2">
    <name type="scientific">Candidatus Wolfebacteria bacterium GW2011_GWB1_47_1</name>
    <dbReference type="NCBI Taxonomy" id="1619007"/>
    <lineage>
        <taxon>Bacteria</taxon>
        <taxon>Candidatus Wolfeibacteriota</taxon>
    </lineage>
</organism>